<feature type="signal peptide" evidence="16">
    <location>
        <begin position="1"/>
        <end position="24"/>
    </location>
</feature>
<dbReference type="GO" id="GO:0009279">
    <property type="term" value="C:cell outer membrane"/>
    <property type="evidence" value="ECO:0007669"/>
    <property type="project" value="UniProtKB-SubCell"/>
</dbReference>
<evidence type="ECO:0000256" key="6">
    <source>
        <dbReference type="ARBA" id="ARBA00022692"/>
    </source>
</evidence>
<evidence type="ECO:0000313" key="22">
    <source>
        <dbReference type="Proteomes" id="UP000285173"/>
    </source>
</evidence>
<protein>
    <submittedName>
        <fullName evidence="20">Polysaccharide export protein</fullName>
    </submittedName>
</protein>
<evidence type="ECO:0000256" key="16">
    <source>
        <dbReference type="SAM" id="SignalP"/>
    </source>
</evidence>
<evidence type="ECO:0000259" key="17">
    <source>
        <dbReference type="Pfam" id="PF02563"/>
    </source>
</evidence>
<dbReference type="InterPro" id="IPR049712">
    <property type="entry name" value="Poly_export"/>
</dbReference>
<dbReference type="InterPro" id="IPR054765">
    <property type="entry name" value="SLBB_dom"/>
</dbReference>
<keyword evidence="6 15" id="KW-0812">Transmembrane</keyword>
<feature type="domain" description="SLBB" evidence="18">
    <location>
        <begin position="144"/>
        <end position="223"/>
    </location>
</feature>
<sequence length="266" mass="29918">MRKLNLKLIFCLAVLLLASCTSYKKVVYLQDVVPIKQQDIEQKYEVIIHNDDLLAIMVNSKNPELALPFNMPLVTYQVGRESAGQQRVLGYLVDSQGNIDFPILGKLHVEGLTRLQLTELIKTRLMEEDLIKDPIVTVQFLNYKISVMGEVARPGSFSISGDRITLLEALSMAGDLTIYGRRDRVAVIRETDGKRTILFHDLRSADIFQSPCYYLQQNDIVYVEPNKTKGNQSAINQNNSMSVWLTGVSILASIASLITTIILNNK</sequence>
<comment type="subcellular location">
    <subcellularLocation>
        <location evidence="1">Cell outer membrane</location>
        <topology evidence="1">Multi-pass membrane protein</topology>
    </subcellularLocation>
</comment>
<dbReference type="Proteomes" id="UP000283732">
    <property type="component" value="Unassembled WGS sequence"/>
</dbReference>
<dbReference type="GO" id="GO:0015288">
    <property type="term" value="F:porin activity"/>
    <property type="evidence" value="ECO:0007669"/>
    <property type="project" value="UniProtKB-KW"/>
</dbReference>
<accession>A0A3R6IUU1</accession>
<keyword evidence="8" id="KW-0625">Polysaccharide transport</keyword>
<evidence type="ECO:0000256" key="10">
    <source>
        <dbReference type="ARBA" id="ARBA00023114"/>
    </source>
</evidence>
<keyword evidence="4" id="KW-1134">Transmembrane beta strand</keyword>
<keyword evidence="5" id="KW-0762">Sugar transport</keyword>
<keyword evidence="10" id="KW-0626">Porin</keyword>
<dbReference type="GO" id="GO:0046930">
    <property type="term" value="C:pore complex"/>
    <property type="evidence" value="ECO:0007669"/>
    <property type="project" value="UniProtKB-KW"/>
</dbReference>
<dbReference type="InterPro" id="IPR003715">
    <property type="entry name" value="Poly_export_N"/>
</dbReference>
<gene>
    <name evidence="20" type="ORF">DW191_17945</name>
    <name evidence="19" type="ORF">DW986_11400</name>
</gene>
<keyword evidence="3" id="KW-0813">Transport</keyword>
<dbReference type="PROSITE" id="PS51257">
    <property type="entry name" value="PROKAR_LIPOPROTEIN"/>
    <property type="match status" value="1"/>
</dbReference>
<evidence type="ECO:0000256" key="3">
    <source>
        <dbReference type="ARBA" id="ARBA00022448"/>
    </source>
</evidence>
<evidence type="ECO:0000313" key="21">
    <source>
        <dbReference type="Proteomes" id="UP000283732"/>
    </source>
</evidence>
<feature type="transmembrane region" description="Helical" evidence="15">
    <location>
        <begin position="241"/>
        <end position="263"/>
    </location>
</feature>
<evidence type="ECO:0000256" key="13">
    <source>
        <dbReference type="ARBA" id="ARBA00023237"/>
    </source>
</evidence>
<evidence type="ECO:0000313" key="19">
    <source>
        <dbReference type="EMBL" id="RGZ46996.1"/>
    </source>
</evidence>
<comment type="caution">
    <text evidence="20">The sequence shown here is derived from an EMBL/GenBank/DDBJ whole genome shotgun (WGS) entry which is preliminary data.</text>
</comment>
<dbReference type="PANTHER" id="PTHR33619">
    <property type="entry name" value="POLYSACCHARIDE EXPORT PROTEIN GFCE-RELATED"/>
    <property type="match status" value="1"/>
</dbReference>
<keyword evidence="13" id="KW-0998">Cell outer membrane</keyword>
<evidence type="ECO:0000313" key="20">
    <source>
        <dbReference type="EMBL" id="RHH74543.1"/>
    </source>
</evidence>
<evidence type="ECO:0000256" key="15">
    <source>
        <dbReference type="SAM" id="Phobius"/>
    </source>
</evidence>
<dbReference type="EMBL" id="QRKC01000012">
    <property type="protein sequence ID" value="RHH74543.1"/>
    <property type="molecule type" value="Genomic_DNA"/>
</dbReference>
<keyword evidence="9" id="KW-0406">Ion transport</keyword>
<dbReference type="Pfam" id="PF22461">
    <property type="entry name" value="SLBB_2"/>
    <property type="match status" value="1"/>
</dbReference>
<keyword evidence="15" id="KW-1133">Transmembrane helix</keyword>
<comment type="similarity">
    <text evidence="2">Belongs to the BexD/CtrA/VexA family.</text>
</comment>
<evidence type="ECO:0000256" key="11">
    <source>
        <dbReference type="ARBA" id="ARBA00023136"/>
    </source>
</evidence>
<evidence type="ECO:0000256" key="2">
    <source>
        <dbReference type="ARBA" id="ARBA00009450"/>
    </source>
</evidence>
<evidence type="ECO:0000256" key="9">
    <source>
        <dbReference type="ARBA" id="ARBA00023065"/>
    </source>
</evidence>
<evidence type="ECO:0000256" key="1">
    <source>
        <dbReference type="ARBA" id="ARBA00004571"/>
    </source>
</evidence>
<evidence type="ECO:0000256" key="5">
    <source>
        <dbReference type="ARBA" id="ARBA00022597"/>
    </source>
</evidence>
<dbReference type="Pfam" id="PF02563">
    <property type="entry name" value="Poly_export"/>
    <property type="match status" value="1"/>
</dbReference>
<evidence type="ECO:0000256" key="14">
    <source>
        <dbReference type="ARBA" id="ARBA00023288"/>
    </source>
</evidence>
<dbReference type="EMBL" id="QSEF01000015">
    <property type="protein sequence ID" value="RGZ46996.1"/>
    <property type="molecule type" value="Genomic_DNA"/>
</dbReference>
<name>A0A3R6IUU1_9BACT</name>
<dbReference type="GO" id="GO:0006811">
    <property type="term" value="P:monoatomic ion transport"/>
    <property type="evidence" value="ECO:0007669"/>
    <property type="project" value="UniProtKB-KW"/>
</dbReference>
<evidence type="ECO:0000256" key="4">
    <source>
        <dbReference type="ARBA" id="ARBA00022452"/>
    </source>
</evidence>
<reference evidence="21 22" key="1">
    <citation type="submission" date="2018-08" db="EMBL/GenBank/DDBJ databases">
        <title>A genome reference for cultivated species of the human gut microbiota.</title>
        <authorList>
            <person name="Zou Y."/>
            <person name="Xue W."/>
            <person name="Luo G."/>
        </authorList>
    </citation>
    <scope>NUCLEOTIDE SEQUENCE [LARGE SCALE GENOMIC DNA]</scope>
    <source>
        <strain evidence="20 21">AM16-50</strain>
        <strain evidence="19 22">AM50-15</strain>
    </source>
</reference>
<keyword evidence="14" id="KW-0449">Lipoprotein</keyword>
<evidence type="ECO:0000256" key="8">
    <source>
        <dbReference type="ARBA" id="ARBA00023047"/>
    </source>
</evidence>
<keyword evidence="12" id="KW-0564">Palmitate</keyword>
<organism evidence="20 21">
    <name type="scientific">Parabacteroides merdae</name>
    <dbReference type="NCBI Taxonomy" id="46503"/>
    <lineage>
        <taxon>Bacteria</taxon>
        <taxon>Pseudomonadati</taxon>
        <taxon>Bacteroidota</taxon>
        <taxon>Bacteroidia</taxon>
        <taxon>Bacteroidales</taxon>
        <taxon>Tannerellaceae</taxon>
        <taxon>Parabacteroides</taxon>
    </lineage>
</organism>
<keyword evidence="11 15" id="KW-0472">Membrane</keyword>
<evidence type="ECO:0000259" key="18">
    <source>
        <dbReference type="Pfam" id="PF22461"/>
    </source>
</evidence>
<dbReference type="PANTHER" id="PTHR33619:SF3">
    <property type="entry name" value="POLYSACCHARIDE EXPORT PROTEIN GFCE-RELATED"/>
    <property type="match status" value="1"/>
</dbReference>
<evidence type="ECO:0000256" key="7">
    <source>
        <dbReference type="ARBA" id="ARBA00022729"/>
    </source>
</evidence>
<dbReference type="AlphaFoldDB" id="A0A3R6IUU1"/>
<dbReference type="Gene3D" id="3.10.560.10">
    <property type="entry name" value="Outer membrane lipoprotein wza domain like"/>
    <property type="match status" value="1"/>
</dbReference>
<dbReference type="RefSeq" id="WP_122203226.1">
    <property type="nucleotide sequence ID" value="NZ_QRKC01000012.1"/>
</dbReference>
<feature type="domain" description="Polysaccharide export protein N-terminal" evidence="17">
    <location>
        <begin position="42"/>
        <end position="139"/>
    </location>
</feature>
<evidence type="ECO:0000256" key="12">
    <source>
        <dbReference type="ARBA" id="ARBA00023139"/>
    </source>
</evidence>
<dbReference type="Proteomes" id="UP000285173">
    <property type="component" value="Unassembled WGS sequence"/>
</dbReference>
<keyword evidence="7 16" id="KW-0732">Signal</keyword>
<feature type="chain" id="PRO_5033394208" evidence="16">
    <location>
        <begin position="25"/>
        <end position="266"/>
    </location>
</feature>
<proteinExistence type="inferred from homology"/>
<dbReference type="GO" id="GO:0015159">
    <property type="term" value="F:polysaccharide transmembrane transporter activity"/>
    <property type="evidence" value="ECO:0007669"/>
    <property type="project" value="InterPro"/>
</dbReference>